<accession>A0A1D3TRR4</accession>
<dbReference type="InterPro" id="IPR002123">
    <property type="entry name" value="Plipid/glycerol_acylTrfase"/>
</dbReference>
<evidence type="ECO:0000256" key="4">
    <source>
        <dbReference type="ARBA" id="ARBA00023098"/>
    </source>
</evidence>
<dbReference type="GO" id="GO:0003841">
    <property type="term" value="F:1-acylglycerol-3-phosphate O-acyltransferase activity"/>
    <property type="evidence" value="ECO:0007669"/>
    <property type="project" value="TreeGrafter"/>
</dbReference>
<keyword evidence="5 7" id="KW-0012">Acyltransferase</keyword>
<protein>
    <submittedName>
        <fullName evidence="7">1-acyl-sn-glycerol-3-phosphate acyltransferase</fullName>
    </submittedName>
</protein>
<keyword evidence="4" id="KW-0443">Lipid metabolism</keyword>
<evidence type="ECO:0000313" key="8">
    <source>
        <dbReference type="Proteomes" id="UP000199315"/>
    </source>
</evidence>
<dbReference type="SUPFAM" id="SSF69593">
    <property type="entry name" value="Glycerol-3-phosphate (1)-acyltransferase"/>
    <property type="match status" value="1"/>
</dbReference>
<dbReference type="AlphaFoldDB" id="A0A1D3TRR4"/>
<reference evidence="7 8" key="1">
    <citation type="submission" date="2016-09" db="EMBL/GenBank/DDBJ databases">
        <authorList>
            <person name="Capua I."/>
            <person name="De Benedictis P."/>
            <person name="Joannis T."/>
            <person name="Lombin L.H."/>
            <person name="Cattoli G."/>
        </authorList>
    </citation>
    <scope>NUCLEOTIDE SEQUENCE [LARGE SCALE GENOMIC DNA]</scope>
    <source>
        <strain evidence="7 8">GluBS11</strain>
    </source>
</reference>
<sequence>MKRILFMIFKYIYIVPCWFVKICLYGKSDKYSEEERFLLLKKITTRINKGGRVIIESFGMENIPKEKGYVIFPNHQGLFDVLAFLQIHPDPFSIIMKKEVSEIILIKQVLRLLKGQAIDREDVRQSMKVILKMTEEVKSGRNYLIFAEGTRSRDKNNLLPFKGGSFKSAMNAKCPILPVALIDSYKAFDTNSIKEVRLQIHYLKPLYYEDYKDLKSTEIANLVRDRIDIVIKENENL</sequence>
<keyword evidence="3 7" id="KW-0808">Transferase</keyword>
<keyword evidence="2" id="KW-0444">Lipid biosynthesis</keyword>
<name>A0A1D3TRR4_9FIRM</name>
<dbReference type="SMART" id="SM00563">
    <property type="entry name" value="PlsC"/>
    <property type="match status" value="1"/>
</dbReference>
<dbReference type="CDD" id="cd07989">
    <property type="entry name" value="LPLAT_AGPAT-like"/>
    <property type="match status" value="1"/>
</dbReference>
<dbReference type="Pfam" id="PF01553">
    <property type="entry name" value="Acyltransferase"/>
    <property type="match status" value="1"/>
</dbReference>
<evidence type="ECO:0000256" key="3">
    <source>
        <dbReference type="ARBA" id="ARBA00022679"/>
    </source>
</evidence>
<comment type="pathway">
    <text evidence="1">Lipid metabolism.</text>
</comment>
<organism evidence="7 8">
    <name type="scientific">Anaerobium acetethylicum</name>
    <dbReference type="NCBI Taxonomy" id="1619234"/>
    <lineage>
        <taxon>Bacteria</taxon>
        <taxon>Bacillati</taxon>
        <taxon>Bacillota</taxon>
        <taxon>Clostridia</taxon>
        <taxon>Lachnospirales</taxon>
        <taxon>Lachnospiraceae</taxon>
        <taxon>Anaerobium</taxon>
    </lineage>
</organism>
<dbReference type="PANTHER" id="PTHR10434">
    <property type="entry name" value="1-ACYL-SN-GLYCEROL-3-PHOSPHATE ACYLTRANSFERASE"/>
    <property type="match status" value="1"/>
</dbReference>
<dbReference type="RefSeq" id="WP_091231701.1">
    <property type="nucleotide sequence ID" value="NZ_FMKA01000004.1"/>
</dbReference>
<gene>
    <name evidence="7" type="ORF">SAMN05421730_1004210</name>
</gene>
<dbReference type="STRING" id="1619234.SAMN05421730_1004210"/>
<evidence type="ECO:0000313" key="7">
    <source>
        <dbReference type="EMBL" id="SCP96457.1"/>
    </source>
</evidence>
<dbReference type="OrthoDB" id="9803035at2"/>
<evidence type="ECO:0000256" key="5">
    <source>
        <dbReference type="ARBA" id="ARBA00023315"/>
    </source>
</evidence>
<evidence type="ECO:0000256" key="1">
    <source>
        <dbReference type="ARBA" id="ARBA00005189"/>
    </source>
</evidence>
<feature type="domain" description="Phospholipid/glycerol acyltransferase" evidence="6">
    <location>
        <begin position="69"/>
        <end position="184"/>
    </location>
</feature>
<dbReference type="Proteomes" id="UP000199315">
    <property type="component" value="Unassembled WGS sequence"/>
</dbReference>
<dbReference type="PANTHER" id="PTHR10434:SF64">
    <property type="entry name" value="1-ACYL-SN-GLYCEROL-3-PHOSPHATE ACYLTRANSFERASE-RELATED"/>
    <property type="match status" value="1"/>
</dbReference>
<evidence type="ECO:0000256" key="2">
    <source>
        <dbReference type="ARBA" id="ARBA00022516"/>
    </source>
</evidence>
<keyword evidence="8" id="KW-1185">Reference proteome</keyword>
<dbReference type="EMBL" id="FMKA01000004">
    <property type="protein sequence ID" value="SCP96457.1"/>
    <property type="molecule type" value="Genomic_DNA"/>
</dbReference>
<dbReference type="GO" id="GO:0006654">
    <property type="term" value="P:phosphatidic acid biosynthetic process"/>
    <property type="evidence" value="ECO:0007669"/>
    <property type="project" value="TreeGrafter"/>
</dbReference>
<proteinExistence type="predicted"/>
<evidence type="ECO:0000259" key="6">
    <source>
        <dbReference type="SMART" id="SM00563"/>
    </source>
</evidence>